<dbReference type="Proteomes" id="UP001497497">
    <property type="component" value="Unassembled WGS sequence"/>
</dbReference>
<dbReference type="PANTHER" id="PTHR11905">
    <property type="entry name" value="ADAM A DISINTEGRIN AND METALLOPROTEASE DOMAIN"/>
    <property type="match status" value="1"/>
</dbReference>
<dbReference type="Gene3D" id="3.40.390.10">
    <property type="entry name" value="Collagenase (Catalytic Domain)"/>
    <property type="match status" value="1"/>
</dbReference>
<comment type="caution">
    <text evidence="11">The sequence shown here is derived from an EMBL/GenBank/DDBJ whole genome shotgun (WGS) entry which is preliminary data.</text>
</comment>
<evidence type="ECO:0000256" key="5">
    <source>
        <dbReference type="ARBA" id="ARBA00023049"/>
    </source>
</evidence>
<name>A0AAV2I863_LYMST</name>
<evidence type="ECO:0000256" key="3">
    <source>
        <dbReference type="ARBA" id="ARBA00022801"/>
    </source>
</evidence>
<dbReference type="PANTHER" id="PTHR11905:SF159">
    <property type="entry name" value="ADAM METALLOPROTEASE"/>
    <property type="match status" value="1"/>
</dbReference>
<gene>
    <name evidence="11" type="ORF">GSLYS_00016427001</name>
</gene>
<protein>
    <recommendedName>
        <fullName evidence="10">Peptidase M12B domain-containing protein</fullName>
    </recommendedName>
</protein>
<dbReference type="Gene3D" id="3.40.1620.60">
    <property type="match status" value="1"/>
</dbReference>
<dbReference type="PROSITE" id="PS50215">
    <property type="entry name" value="ADAM_MEPRO"/>
    <property type="match status" value="1"/>
</dbReference>
<evidence type="ECO:0000256" key="8">
    <source>
        <dbReference type="PROSITE-ProRule" id="PRU00276"/>
    </source>
</evidence>
<keyword evidence="6" id="KW-1015">Disulfide bond</keyword>
<keyword evidence="5" id="KW-0482">Metalloprotease</keyword>
<dbReference type="GO" id="GO:0046872">
    <property type="term" value="F:metal ion binding"/>
    <property type="evidence" value="ECO:0007669"/>
    <property type="project" value="UniProtKB-KW"/>
</dbReference>
<evidence type="ECO:0000313" key="12">
    <source>
        <dbReference type="Proteomes" id="UP001497497"/>
    </source>
</evidence>
<feature type="region of interest" description="Disordered" evidence="9">
    <location>
        <begin position="215"/>
        <end position="264"/>
    </location>
</feature>
<feature type="binding site" evidence="8">
    <location>
        <position position="439"/>
    </location>
    <ligand>
        <name>Zn(2+)</name>
        <dbReference type="ChEBI" id="CHEBI:29105"/>
        <note>catalytic</note>
    </ligand>
</feature>
<evidence type="ECO:0000313" key="11">
    <source>
        <dbReference type="EMBL" id="CAL1542893.1"/>
    </source>
</evidence>
<keyword evidence="12" id="KW-1185">Reference proteome</keyword>
<evidence type="ECO:0000256" key="1">
    <source>
        <dbReference type="ARBA" id="ARBA00022670"/>
    </source>
</evidence>
<evidence type="ECO:0000256" key="4">
    <source>
        <dbReference type="ARBA" id="ARBA00022833"/>
    </source>
</evidence>
<keyword evidence="2 8" id="KW-0479">Metal-binding</keyword>
<evidence type="ECO:0000256" key="6">
    <source>
        <dbReference type="ARBA" id="ARBA00023157"/>
    </source>
</evidence>
<dbReference type="InterPro" id="IPR024079">
    <property type="entry name" value="MetalloPept_cat_dom_sf"/>
</dbReference>
<dbReference type="GO" id="GO:0006509">
    <property type="term" value="P:membrane protein ectodomain proteolysis"/>
    <property type="evidence" value="ECO:0007669"/>
    <property type="project" value="TreeGrafter"/>
</dbReference>
<dbReference type="SUPFAM" id="SSF55486">
    <property type="entry name" value="Metalloproteases ('zincins'), catalytic domain"/>
    <property type="match status" value="1"/>
</dbReference>
<keyword evidence="4 8" id="KW-0862">Zinc</keyword>
<dbReference type="EMBL" id="CAXITT010000512">
    <property type="protein sequence ID" value="CAL1542893.1"/>
    <property type="molecule type" value="Genomic_DNA"/>
</dbReference>
<evidence type="ECO:0000256" key="7">
    <source>
        <dbReference type="ARBA" id="ARBA00023180"/>
    </source>
</evidence>
<feature type="compositionally biased region" description="Basic and acidic residues" evidence="9">
    <location>
        <begin position="154"/>
        <end position="164"/>
    </location>
</feature>
<dbReference type="AlphaFoldDB" id="A0AAV2I863"/>
<dbReference type="GO" id="GO:0004222">
    <property type="term" value="F:metalloendopeptidase activity"/>
    <property type="evidence" value="ECO:0007669"/>
    <property type="project" value="InterPro"/>
</dbReference>
<evidence type="ECO:0000256" key="2">
    <source>
        <dbReference type="ARBA" id="ARBA00022723"/>
    </source>
</evidence>
<dbReference type="InterPro" id="IPR041645">
    <property type="entry name" value="ADAMTS_CR_2"/>
</dbReference>
<feature type="compositionally biased region" description="Low complexity" evidence="9">
    <location>
        <begin position="219"/>
        <end position="251"/>
    </location>
</feature>
<keyword evidence="1" id="KW-0645">Protease</keyword>
<dbReference type="Pfam" id="PF13688">
    <property type="entry name" value="Reprolysin_5"/>
    <property type="match status" value="1"/>
</dbReference>
<feature type="region of interest" description="Disordered" evidence="9">
    <location>
        <begin position="150"/>
        <end position="175"/>
    </location>
</feature>
<feature type="active site" evidence="8">
    <location>
        <position position="436"/>
    </location>
</feature>
<reference evidence="11 12" key="1">
    <citation type="submission" date="2024-04" db="EMBL/GenBank/DDBJ databases">
        <authorList>
            <consortium name="Genoscope - CEA"/>
            <person name="William W."/>
        </authorList>
    </citation>
    <scope>NUCLEOTIDE SEQUENCE [LARGE SCALE GENOMIC DNA]</scope>
</reference>
<keyword evidence="7" id="KW-0325">Glycoprotein</keyword>
<dbReference type="Pfam" id="PF17771">
    <property type="entry name" value="ADAMTS_CR_2"/>
    <property type="match status" value="1"/>
</dbReference>
<feature type="domain" description="Peptidase M12B" evidence="10">
    <location>
        <begin position="269"/>
        <end position="492"/>
    </location>
</feature>
<evidence type="ECO:0000259" key="10">
    <source>
        <dbReference type="PROSITE" id="PS50215"/>
    </source>
</evidence>
<sequence length="844" mass="91401">MFYQLRTLFSQGHASVVVLLPCFLFIHTCLVGNVTSKTVRLHYTSRDVTNRTLPDDVTVTLSTGTGSNSSTVCHLKRAKHINLSTISVYTLSTDPDGKVVQRKEDLPSDENIGFYQDPETEAIFQITRTNGRSERKAHLKLQGNLRVGHTKFSVKQDHRVRRDATPLTPSPAPSAVPDELYTILALPALPVVRNDFLEAPPEIKLSVAQSKDVDLFRNSTSSPASSTTATPPSAPSTTATPPSAPSTTATPPSAPSKSRRRRRQTAPTYYIDVAIYVDNGAYRRFLGDAGTRAAAIAAVQQYYAFIFNGVDLRYQGITTTEYRMRVRLDQIVIAETATAATFTESYRVTNKPWDEVDAQRALTTFSEFVTGRSTLLSYDHVMLFTGYDLTSLVESVTTNTTTGLAYTSTMCRTDGKSVSVVEDLGGFQSVDTAAHELGHGLGSRHDGDGNTCSSTDRFIMAGGSSKETDANRLNPWHFSQCSVTAFTTFISNALNSARGRTCLTQSLTMDANLPDVSSRLPGQEFTPDQQCRMIYGSSSRMCRGIEFGSVSGVCTSMFCFDPTTDGTCYEQTAAMGTSCGNMKVCLNGECVYQADAPRLDEGCVFGDQPGVAFDGKTCQQFVGLYNGYCYQEVVRGRCCASCKAVYKPVQACEYGNKATGCSQAVCTRGTTENLKQCCGTCNYGEPLAPTTTVSPIGTKAPSMTTKAVVTTRTTTQSSNPGVISTAPSSSCQDQPDIMINNMSCTTAVLRYSYFCYQSNMRAACCASCKKVNTGISGCEYGDQDPVACISSSCSWGASYCCYTCGQRGAATQVSNSKYYLAVLTVLTFLTTCLLTLSEDRVRIL</sequence>
<evidence type="ECO:0000256" key="9">
    <source>
        <dbReference type="SAM" id="MobiDB-lite"/>
    </source>
</evidence>
<organism evidence="11 12">
    <name type="scientific">Lymnaea stagnalis</name>
    <name type="common">Great pond snail</name>
    <name type="synonym">Helix stagnalis</name>
    <dbReference type="NCBI Taxonomy" id="6523"/>
    <lineage>
        <taxon>Eukaryota</taxon>
        <taxon>Metazoa</taxon>
        <taxon>Spiralia</taxon>
        <taxon>Lophotrochozoa</taxon>
        <taxon>Mollusca</taxon>
        <taxon>Gastropoda</taxon>
        <taxon>Heterobranchia</taxon>
        <taxon>Euthyneura</taxon>
        <taxon>Panpulmonata</taxon>
        <taxon>Hygrophila</taxon>
        <taxon>Lymnaeoidea</taxon>
        <taxon>Lymnaeidae</taxon>
        <taxon>Lymnaea</taxon>
    </lineage>
</organism>
<accession>A0AAV2I863</accession>
<proteinExistence type="predicted"/>
<feature type="binding site" evidence="8">
    <location>
        <position position="445"/>
    </location>
    <ligand>
        <name>Zn(2+)</name>
        <dbReference type="ChEBI" id="CHEBI:29105"/>
        <note>catalytic</note>
    </ligand>
</feature>
<comment type="caution">
    <text evidence="8">Lacks conserved residue(s) required for the propagation of feature annotation.</text>
</comment>
<feature type="binding site" evidence="8">
    <location>
        <position position="435"/>
    </location>
    <ligand>
        <name>Zn(2+)</name>
        <dbReference type="ChEBI" id="CHEBI:29105"/>
        <note>catalytic</note>
    </ligand>
</feature>
<keyword evidence="3" id="KW-0378">Hydrolase</keyword>
<dbReference type="InterPro" id="IPR001590">
    <property type="entry name" value="Peptidase_M12B"/>
</dbReference>